<evidence type="ECO:0000313" key="4">
    <source>
        <dbReference type="Proteomes" id="UP000050326"/>
    </source>
</evidence>
<dbReference type="CDD" id="cd04647">
    <property type="entry name" value="LbH_MAT_like"/>
    <property type="match status" value="1"/>
</dbReference>
<keyword evidence="3" id="KW-0012">Acyltransferase</keyword>
<keyword evidence="4" id="KW-1185">Reference proteome</keyword>
<dbReference type="GO" id="GO:0005829">
    <property type="term" value="C:cytosol"/>
    <property type="evidence" value="ECO:0007669"/>
    <property type="project" value="TreeGrafter"/>
</dbReference>
<evidence type="ECO:0000313" key="3">
    <source>
        <dbReference type="EMBL" id="KPU43711.1"/>
    </source>
</evidence>
<proteinExistence type="inferred from homology"/>
<dbReference type="AlphaFoldDB" id="A0A0P8W7G3"/>
<dbReference type="SUPFAM" id="SSF51161">
    <property type="entry name" value="Trimeric LpxA-like enzymes"/>
    <property type="match status" value="1"/>
</dbReference>
<keyword evidence="2 3" id="KW-0808">Transferase</keyword>
<dbReference type="Proteomes" id="UP000050326">
    <property type="component" value="Unassembled WGS sequence"/>
</dbReference>
<reference evidence="3 4" key="1">
    <citation type="submission" date="2015-09" db="EMBL/GenBank/DDBJ databases">
        <title>Genome sequence of Oxobacter pfennigii DSM 3222.</title>
        <authorList>
            <person name="Poehlein A."/>
            <person name="Bengelsdorf F.R."/>
            <person name="Schiel-Bengelsdorf B."/>
            <person name="Duerre P."/>
            <person name="Daniel R."/>
        </authorList>
    </citation>
    <scope>NUCLEOTIDE SEQUENCE [LARGE SCALE GENOMIC DNA]</scope>
    <source>
        <strain evidence="3 4">DSM 3222</strain>
    </source>
</reference>
<dbReference type="Gene3D" id="2.160.10.10">
    <property type="entry name" value="Hexapeptide repeat proteins"/>
    <property type="match status" value="1"/>
</dbReference>
<dbReference type="PATRIC" id="fig|36849.3.peg.3339"/>
<dbReference type="InterPro" id="IPR011004">
    <property type="entry name" value="Trimer_LpxA-like_sf"/>
</dbReference>
<name>A0A0P8W7G3_9CLOT</name>
<dbReference type="OrthoDB" id="9801697at2"/>
<accession>A0A0P8W7G3</accession>
<evidence type="ECO:0000256" key="2">
    <source>
        <dbReference type="ARBA" id="ARBA00022679"/>
    </source>
</evidence>
<evidence type="ECO:0000256" key="1">
    <source>
        <dbReference type="ARBA" id="ARBA00007274"/>
    </source>
</evidence>
<dbReference type="STRING" id="36849.OXPF_31530"/>
<gene>
    <name evidence="3" type="ORF">OXPF_31530</name>
</gene>
<dbReference type="PANTHER" id="PTHR23416">
    <property type="entry name" value="SIALIC ACID SYNTHASE-RELATED"/>
    <property type="match status" value="1"/>
</dbReference>
<dbReference type="RefSeq" id="WP_054876138.1">
    <property type="nucleotide sequence ID" value="NZ_LKET01000039.1"/>
</dbReference>
<dbReference type="InterPro" id="IPR001451">
    <property type="entry name" value="Hexapep"/>
</dbReference>
<sequence length="161" mass="17946">MDVLLKIINKIIFLIKVTILKILYRNSLKVGKKFSARKGLNIRIGKNAILKIGDNVFFNNDCSLNCLLDVSIGDDCIFGENVKIYDHNHSFIDSEQLIRTQGYRTAPIEIGNNCWFGSDSIILPGVKIGSNCVIGAGCIIHKDIPNDSIIKNIQVLEISNR</sequence>
<dbReference type="PANTHER" id="PTHR23416:SF23">
    <property type="entry name" value="ACETYLTRANSFERASE C18B11.09C-RELATED"/>
    <property type="match status" value="1"/>
</dbReference>
<protein>
    <submittedName>
        <fullName evidence="3">Putative acetyltransferase</fullName>
        <ecNumber evidence="3">2.3.1.-</ecNumber>
    </submittedName>
</protein>
<dbReference type="EC" id="2.3.1.-" evidence="3"/>
<dbReference type="InterPro" id="IPR051159">
    <property type="entry name" value="Hexapeptide_acetyltransf"/>
</dbReference>
<dbReference type="EMBL" id="LKET01000039">
    <property type="protein sequence ID" value="KPU43711.1"/>
    <property type="molecule type" value="Genomic_DNA"/>
</dbReference>
<dbReference type="GO" id="GO:0008374">
    <property type="term" value="F:O-acyltransferase activity"/>
    <property type="evidence" value="ECO:0007669"/>
    <property type="project" value="TreeGrafter"/>
</dbReference>
<comment type="caution">
    <text evidence="3">The sequence shown here is derived from an EMBL/GenBank/DDBJ whole genome shotgun (WGS) entry which is preliminary data.</text>
</comment>
<organism evidence="3 4">
    <name type="scientific">Oxobacter pfennigii</name>
    <dbReference type="NCBI Taxonomy" id="36849"/>
    <lineage>
        <taxon>Bacteria</taxon>
        <taxon>Bacillati</taxon>
        <taxon>Bacillota</taxon>
        <taxon>Clostridia</taxon>
        <taxon>Eubacteriales</taxon>
        <taxon>Clostridiaceae</taxon>
        <taxon>Oxobacter</taxon>
    </lineage>
</organism>
<dbReference type="Pfam" id="PF00132">
    <property type="entry name" value="Hexapep"/>
    <property type="match status" value="1"/>
</dbReference>
<comment type="similarity">
    <text evidence="1">Belongs to the transferase hexapeptide repeat family.</text>
</comment>